<dbReference type="GO" id="GO:0005876">
    <property type="term" value="C:spindle microtubule"/>
    <property type="evidence" value="ECO:0007669"/>
    <property type="project" value="TreeGrafter"/>
</dbReference>
<dbReference type="SUPFAM" id="SSF48452">
    <property type="entry name" value="TPR-like"/>
    <property type="match status" value="1"/>
</dbReference>
<dbReference type="PANTHER" id="PTHR16056">
    <property type="entry name" value="REGULATOR OF MICROTUBULE DYNAMICS PROTEIN"/>
    <property type="match status" value="1"/>
</dbReference>
<sequence length="191" mass="21931">MWRAAKACHSISNTIDSKDSRKKEWIFKGVEFVTEAVNITDANFDVLKWAAILIGESTDFLSSSGKIKQGQLFKEYLDKAIALKPMEYTLLHMRGRYFYSIANLSWLERKLVNTLCPSITATIDDALNDFLKVNVLIDNLLFLARCLISKNDKKRAMMYLTRASHLTPKNEAENQVLKEVNDLLTRYKLNC</sequence>
<dbReference type="PANTHER" id="PTHR16056:SF20">
    <property type="entry name" value="C2H2-TYPE DOMAIN-CONTAINING PROTEIN-RELATED"/>
    <property type="match status" value="1"/>
</dbReference>
<dbReference type="Gene3D" id="1.25.40.10">
    <property type="entry name" value="Tetratricopeptide repeat domain"/>
    <property type="match status" value="1"/>
</dbReference>
<dbReference type="OrthoDB" id="512473at2759"/>
<reference evidence="1 2" key="1">
    <citation type="submission" date="2018-11" db="EMBL/GenBank/DDBJ databases">
        <authorList>
            <consortium name="Pathogen Informatics"/>
        </authorList>
    </citation>
    <scope>NUCLEOTIDE SEQUENCE [LARGE SCALE GENOMIC DNA]</scope>
</reference>
<dbReference type="GO" id="GO:0097431">
    <property type="term" value="C:mitotic spindle pole"/>
    <property type="evidence" value="ECO:0007669"/>
    <property type="project" value="TreeGrafter"/>
</dbReference>
<dbReference type="GO" id="GO:0005739">
    <property type="term" value="C:mitochondrion"/>
    <property type="evidence" value="ECO:0007669"/>
    <property type="project" value="TreeGrafter"/>
</dbReference>
<dbReference type="InterPro" id="IPR011990">
    <property type="entry name" value="TPR-like_helical_dom_sf"/>
</dbReference>
<dbReference type="EMBL" id="UYYG01001172">
    <property type="protein sequence ID" value="VDN58798.1"/>
    <property type="molecule type" value="Genomic_DNA"/>
</dbReference>
<dbReference type="Pfam" id="PF21033">
    <property type="entry name" value="RMD1-3"/>
    <property type="match status" value="1"/>
</dbReference>
<organism evidence="1 2">
    <name type="scientific">Dracunculus medinensis</name>
    <name type="common">Guinea worm</name>
    <dbReference type="NCBI Taxonomy" id="318479"/>
    <lineage>
        <taxon>Eukaryota</taxon>
        <taxon>Metazoa</taxon>
        <taxon>Ecdysozoa</taxon>
        <taxon>Nematoda</taxon>
        <taxon>Chromadorea</taxon>
        <taxon>Rhabditida</taxon>
        <taxon>Spirurina</taxon>
        <taxon>Dracunculoidea</taxon>
        <taxon>Dracunculidae</taxon>
        <taxon>Dracunculus</taxon>
    </lineage>
</organism>
<keyword evidence="2" id="KW-1185">Reference proteome</keyword>
<evidence type="ECO:0000313" key="1">
    <source>
        <dbReference type="EMBL" id="VDN58798.1"/>
    </source>
</evidence>
<evidence type="ECO:0000313" key="2">
    <source>
        <dbReference type="Proteomes" id="UP000274756"/>
    </source>
</evidence>
<evidence type="ECO:0008006" key="3">
    <source>
        <dbReference type="Google" id="ProtNLM"/>
    </source>
</evidence>
<dbReference type="GO" id="GO:0008017">
    <property type="term" value="F:microtubule binding"/>
    <property type="evidence" value="ECO:0007669"/>
    <property type="project" value="TreeGrafter"/>
</dbReference>
<dbReference type="AlphaFoldDB" id="A0A3P7Q8N6"/>
<dbReference type="InterPro" id="IPR049039">
    <property type="entry name" value="RMD1-3_a_helical_rpt"/>
</dbReference>
<gene>
    <name evidence="1" type="ORF">DME_LOCUS8771</name>
</gene>
<dbReference type="STRING" id="318479.A0A3P7Q8N6"/>
<dbReference type="Proteomes" id="UP000274756">
    <property type="component" value="Unassembled WGS sequence"/>
</dbReference>
<protein>
    <recommendedName>
        <fullName evidence="3">Regulator of microtubule dynamics protein 1</fullName>
    </recommendedName>
</protein>
<accession>A0A3P7Q8N6</accession>
<proteinExistence type="predicted"/>
<name>A0A3P7Q8N6_DRAME</name>